<keyword evidence="1" id="KW-0507">mRNA processing</keyword>
<comment type="caution">
    <text evidence="3">The sequence shown here is derived from an EMBL/GenBank/DDBJ whole genome shotgun (WGS) entry which is preliminary data.</text>
</comment>
<keyword evidence="4" id="KW-1185">Reference proteome</keyword>
<proteinExistence type="predicted"/>
<dbReference type="InterPro" id="IPR036875">
    <property type="entry name" value="Znf_CCHC_sf"/>
</dbReference>
<feature type="region of interest" description="Disordered" evidence="2">
    <location>
        <begin position="65"/>
        <end position="111"/>
    </location>
</feature>
<gene>
    <name evidence="3" type="ORF">O181_069393</name>
</gene>
<dbReference type="GO" id="GO:0006397">
    <property type="term" value="P:mRNA processing"/>
    <property type="evidence" value="ECO:0007669"/>
    <property type="project" value="UniProtKB-KW"/>
</dbReference>
<feature type="region of interest" description="Disordered" evidence="2">
    <location>
        <begin position="191"/>
        <end position="218"/>
    </location>
</feature>
<evidence type="ECO:0008006" key="5">
    <source>
        <dbReference type="Google" id="ProtNLM"/>
    </source>
</evidence>
<evidence type="ECO:0000256" key="1">
    <source>
        <dbReference type="ARBA" id="ARBA00022664"/>
    </source>
</evidence>
<organism evidence="3 4">
    <name type="scientific">Austropuccinia psidii MF-1</name>
    <dbReference type="NCBI Taxonomy" id="1389203"/>
    <lineage>
        <taxon>Eukaryota</taxon>
        <taxon>Fungi</taxon>
        <taxon>Dikarya</taxon>
        <taxon>Basidiomycota</taxon>
        <taxon>Pucciniomycotina</taxon>
        <taxon>Pucciniomycetes</taxon>
        <taxon>Pucciniales</taxon>
        <taxon>Sphaerophragmiaceae</taxon>
        <taxon>Austropuccinia</taxon>
    </lineage>
</organism>
<dbReference type="AlphaFoldDB" id="A0A9Q3F249"/>
<evidence type="ECO:0000256" key="2">
    <source>
        <dbReference type="SAM" id="MobiDB-lite"/>
    </source>
</evidence>
<sequence length="324" mass="37701">MIKDRAMVQALDGGYIIPRLDILNLYIEQDLEAKVLIQQKEFSKPKPPEKKTRFEDESWDEVLKQVKELTQKIKNPPQPEPQPRNEAKESVKEPYRQRNPLPPFSSSYQPYIPAQMAPRPPLKCAYCKEEGHSATRCTHLAEDLDKRIVRTQGASYLFPNYQRVPMEGNESAKDIVRAFAKEQAELNKKFMEKPTVKPKPEEEFKPTEKKSEDKSTSIAHVEDWSNWKPPTISSANDPFESHIGLRQTKQRLERQAQIQQLKKKAEIPGTYIEEEKEEEIVIIPTKFQNSNIPKPEQPEEEIENIVNKNEDEEIPKEEKKFSKP</sequence>
<dbReference type="GO" id="GO:0008270">
    <property type="term" value="F:zinc ion binding"/>
    <property type="evidence" value="ECO:0007669"/>
    <property type="project" value="InterPro"/>
</dbReference>
<dbReference type="SUPFAM" id="SSF57756">
    <property type="entry name" value="Retrovirus zinc finger-like domains"/>
    <property type="match status" value="1"/>
</dbReference>
<dbReference type="Proteomes" id="UP000765509">
    <property type="component" value="Unassembled WGS sequence"/>
</dbReference>
<reference evidence="3" key="1">
    <citation type="submission" date="2021-03" db="EMBL/GenBank/DDBJ databases">
        <title>Draft genome sequence of rust myrtle Austropuccinia psidii MF-1, a brazilian biotype.</title>
        <authorList>
            <person name="Quecine M.C."/>
            <person name="Pachon D.M.R."/>
            <person name="Bonatelli M.L."/>
            <person name="Correr F.H."/>
            <person name="Franceschini L.M."/>
            <person name="Leite T.F."/>
            <person name="Margarido G.R.A."/>
            <person name="Almeida C.A."/>
            <person name="Ferrarezi J.A."/>
            <person name="Labate C.A."/>
        </authorList>
    </citation>
    <scope>NUCLEOTIDE SEQUENCE</scope>
    <source>
        <strain evidence="3">MF-1</strain>
    </source>
</reference>
<feature type="compositionally biased region" description="Basic and acidic residues" evidence="2">
    <location>
        <begin position="83"/>
        <end position="96"/>
    </location>
</feature>
<dbReference type="GO" id="GO:0003676">
    <property type="term" value="F:nucleic acid binding"/>
    <property type="evidence" value="ECO:0007669"/>
    <property type="project" value="InterPro"/>
</dbReference>
<dbReference type="EMBL" id="AVOT02035350">
    <property type="protein sequence ID" value="MBW0529678.1"/>
    <property type="molecule type" value="Genomic_DNA"/>
</dbReference>
<evidence type="ECO:0000313" key="4">
    <source>
        <dbReference type="Proteomes" id="UP000765509"/>
    </source>
</evidence>
<protein>
    <recommendedName>
        <fullName evidence="5">CCHC-type domain-containing protein</fullName>
    </recommendedName>
</protein>
<accession>A0A9Q3F249</accession>
<name>A0A9Q3F249_9BASI</name>
<evidence type="ECO:0000313" key="3">
    <source>
        <dbReference type="EMBL" id="MBW0529678.1"/>
    </source>
</evidence>
<dbReference type="OrthoDB" id="5102063at2759"/>
<feature type="region of interest" description="Disordered" evidence="2">
    <location>
        <begin position="289"/>
        <end position="324"/>
    </location>
</feature>